<dbReference type="AlphaFoldDB" id="A0A6A6P316"/>
<organism evidence="2 3">
    <name type="scientific">Lineolata rhizophorae</name>
    <dbReference type="NCBI Taxonomy" id="578093"/>
    <lineage>
        <taxon>Eukaryota</taxon>
        <taxon>Fungi</taxon>
        <taxon>Dikarya</taxon>
        <taxon>Ascomycota</taxon>
        <taxon>Pezizomycotina</taxon>
        <taxon>Dothideomycetes</taxon>
        <taxon>Dothideomycetes incertae sedis</taxon>
        <taxon>Lineolatales</taxon>
        <taxon>Lineolataceae</taxon>
        <taxon>Lineolata</taxon>
    </lineage>
</organism>
<reference evidence="2" key="1">
    <citation type="journal article" date="2020" name="Stud. Mycol.">
        <title>101 Dothideomycetes genomes: a test case for predicting lifestyles and emergence of pathogens.</title>
        <authorList>
            <person name="Haridas S."/>
            <person name="Albert R."/>
            <person name="Binder M."/>
            <person name="Bloem J."/>
            <person name="Labutti K."/>
            <person name="Salamov A."/>
            <person name="Andreopoulos B."/>
            <person name="Baker S."/>
            <person name="Barry K."/>
            <person name="Bills G."/>
            <person name="Bluhm B."/>
            <person name="Cannon C."/>
            <person name="Castanera R."/>
            <person name="Culley D."/>
            <person name="Daum C."/>
            <person name="Ezra D."/>
            <person name="Gonzalez J."/>
            <person name="Henrissat B."/>
            <person name="Kuo A."/>
            <person name="Liang C."/>
            <person name="Lipzen A."/>
            <person name="Lutzoni F."/>
            <person name="Magnuson J."/>
            <person name="Mondo S."/>
            <person name="Nolan M."/>
            <person name="Ohm R."/>
            <person name="Pangilinan J."/>
            <person name="Park H.-J."/>
            <person name="Ramirez L."/>
            <person name="Alfaro M."/>
            <person name="Sun H."/>
            <person name="Tritt A."/>
            <person name="Yoshinaga Y."/>
            <person name="Zwiers L.-H."/>
            <person name="Turgeon B."/>
            <person name="Goodwin S."/>
            <person name="Spatafora J."/>
            <person name="Crous P."/>
            <person name="Grigoriev I."/>
        </authorList>
    </citation>
    <scope>NUCLEOTIDE SEQUENCE</scope>
    <source>
        <strain evidence="2">ATCC 16933</strain>
    </source>
</reference>
<keyword evidence="3" id="KW-1185">Reference proteome</keyword>
<dbReference type="EMBL" id="MU001678">
    <property type="protein sequence ID" value="KAF2458122.1"/>
    <property type="molecule type" value="Genomic_DNA"/>
</dbReference>
<evidence type="ECO:0000313" key="3">
    <source>
        <dbReference type="Proteomes" id="UP000799766"/>
    </source>
</evidence>
<feature type="chain" id="PRO_5025353557" description="Regulatory P domain-containing protein" evidence="1">
    <location>
        <begin position="19"/>
        <end position="476"/>
    </location>
</feature>
<dbReference type="GO" id="GO:0005576">
    <property type="term" value="C:extracellular region"/>
    <property type="evidence" value="ECO:0007669"/>
    <property type="project" value="TreeGrafter"/>
</dbReference>
<dbReference type="NCBIfam" id="TIGR04312">
    <property type="entry name" value="choice_anch_B"/>
    <property type="match status" value="1"/>
</dbReference>
<keyword evidence="1" id="KW-0732">Signal</keyword>
<dbReference type="Proteomes" id="UP000799766">
    <property type="component" value="Unassembled WGS sequence"/>
</dbReference>
<protein>
    <recommendedName>
        <fullName evidence="4">Regulatory P domain-containing protein</fullName>
    </recommendedName>
</protein>
<accession>A0A6A6P316</accession>
<dbReference type="PANTHER" id="PTHR38787:SF3">
    <property type="entry name" value="REGULATORY P DOMAIN-CONTAINING PROTEIN"/>
    <property type="match status" value="1"/>
</dbReference>
<proteinExistence type="predicted"/>
<sequence>MLLPRSLSIVAMASVATAIKEVPLDESRHSALYANGLVHQTIMSNKDAQFARQRAAGAYNSAQYQELGYTPCVDGLATAVEGDAMNTFRCNNIDLYHFMSHADLGSQTGEGASSWGWTSDDSREFIAISQADGAAFAEISPEGKMVYLGRLPQTSTAEPSIWREIRGYKNFMIIGSEAVDHGIQIFDMSKLLDIDSSSPVTFNPDEDVTGQYSALPIGRSHNVVINEATNFVYAVGAQPRTDACAAGLIFIDVSDPANPTSPGCAPEDGYVHDAQCLVYAGPDTRYVDREICYGYNEDTLTIYDVTDKQSPEIVARVSYEGASYTHQGWVLDPMNQEYLLLDDEYDEYDQAGIAADGYPVTYIWDIKDLASPKLTGYYKSGAYGIDHNQYVHDGKTFQSNYGSGLRILDISSIPEDPSGAGVHEIGFFDIYPENDAMPNGGDINFEGTWSSYSYFKSGFIFVNTIERGGFVVKLAS</sequence>
<evidence type="ECO:0008006" key="4">
    <source>
        <dbReference type="Google" id="ProtNLM"/>
    </source>
</evidence>
<evidence type="ECO:0000256" key="1">
    <source>
        <dbReference type="SAM" id="SignalP"/>
    </source>
</evidence>
<name>A0A6A6P316_9PEZI</name>
<dbReference type="PANTHER" id="PTHR38787">
    <property type="entry name" value="REGULATORY P DOMAIN-CONTAINING PROTEIN"/>
    <property type="match status" value="1"/>
</dbReference>
<feature type="signal peptide" evidence="1">
    <location>
        <begin position="1"/>
        <end position="18"/>
    </location>
</feature>
<gene>
    <name evidence="2" type="ORF">BDY21DRAFT_341600</name>
</gene>
<evidence type="ECO:0000313" key="2">
    <source>
        <dbReference type="EMBL" id="KAF2458122.1"/>
    </source>
</evidence>
<dbReference type="OrthoDB" id="2099887at2759"/>
<dbReference type="InterPro" id="IPR027589">
    <property type="entry name" value="Choice_anch_B"/>
</dbReference>